<reference evidence="1" key="1">
    <citation type="submission" date="2021-01" db="EMBL/GenBank/DDBJ databases">
        <title>Whole genome shotgun sequence of Catellatospora methionotrophica NBRC 14553.</title>
        <authorList>
            <person name="Komaki H."/>
            <person name="Tamura T."/>
        </authorList>
    </citation>
    <scope>NUCLEOTIDE SEQUENCE</scope>
    <source>
        <strain evidence="1">NBRC 14553</strain>
    </source>
</reference>
<proteinExistence type="predicted"/>
<gene>
    <name evidence="1" type="ORF">Cme02nite_33020</name>
</gene>
<evidence type="ECO:0000313" key="2">
    <source>
        <dbReference type="Proteomes" id="UP000660339"/>
    </source>
</evidence>
<dbReference type="AlphaFoldDB" id="A0A8J3LLP8"/>
<dbReference type="EMBL" id="BONJ01000017">
    <property type="protein sequence ID" value="GIG14970.1"/>
    <property type="molecule type" value="Genomic_DNA"/>
</dbReference>
<sequence length="83" mass="8896">MPGPYERARGGATEVDRAQLAYVQGKVGLAVRGDAGGPAVPDGQQVAATKTFRSWSDVERISIAAASPGCRHHDPWWRAPVQR</sequence>
<evidence type="ECO:0000313" key="1">
    <source>
        <dbReference type="EMBL" id="GIG14970.1"/>
    </source>
</evidence>
<dbReference type="Proteomes" id="UP000660339">
    <property type="component" value="Unassembled WGS sequence"/>
</dbReference>
<accession>A0A8J3LLP8</accession>
<keyword evidence="2" id="KW-1185">Reference proteome</keyword>
<comment type="caution">
    <text evidence="1">The sequence shown here is derived from an EMBL/GenBank/DDBJ whole genome shotgun (WGS) entry which is preliminary data.</text>
</comment>
<organism evidence="1 2">
    <name type="scientific">Catellatospora methionotrophica</name>
    <dbReference type="NCBI Taxonomy" id="121620"/>
    <lineage>
        <taxon>Bacteria</taxon>
        <taxon>Bacillati</taxon>
        <taxon>Actinomycetota</taxon>
        <taxon>Actinomycetes</taxon>
        <taxon>Micromonosporales</taxon>
        <taxon>Micromonosporaceae</taxon>
        <taxon>Catellatospora</taxon>
    </lineage>
</organism>
<name>A0A8J3LLP8_9ACTN</name>
<protein>
    <submittedName>
        <fullName evidence="1">Uncharacterized protein</fullName>
    </submittedName>
</protein>